<evidence type="ECO:0000313" key="9">
    <source>
        <dbReference type="Proteomes" id="UP000050640"/>
    </source>
</evidence>
<evidence type="ECO:0000256" key="5">
    <source>
        <dbReference type="ARBA" id="ARBA00022729"/>
    </source>
</evidence>
<evidence type="ECO:0000313" key="10">
    <source>
        <dbReference type="WBParaSite" id="EEL_0000591801-mRNA-1"/>
    </source>
</evidence>
<sequence length="393" mass="44330">MTDPTARGHPMCRNSIGIIENSIIDEPTVECGLDGITIDVVIRNSFFGRLYVQGESDDPNCVTSHYGEEQQLYASERSSDSDQRLRFSLKFGECNMRRQRTLNPRGVAYTFTLIVSFHPIFETEVDRAFRVRCFFTESVKALEATLDVSIIFVLIFEMYQMAGTGDGMLIHSCYVDDGQGKHVPVVDNKGCVMDPLLLSDIEYDNQAITAYAETRVFKYSDKIQLYFTCTIQLCVKNDGGCDNVTPPVCENAEHLTRFPVGYSSSKRDYHDGSSQTHHYDSEKEFFGPIDATRKEIRRNLHFTPPLSLQPAAESSTSAIPGKVRARRGIHPNNSLKISEMRIAEMDLTAHVVVFPLIEANLSNVSPQDNKEDILIVTSKSNWQGDKVYCFKKK</sequence>
<evidence type="ECO:0000256" key="6">
    <source>
        <dbReference type="ARBA" id="ARBA00022989"/>
    </source>
</evidence>
<evidence type="ECO:0000256" key="7">
    <source>
        <dbReference type="ARBA" id="ARBA00023136"/>
    </source>
</evidence>
<dbReference type="PROSITE" id="PS51034">
    <property type="entry name" value="ZP_2"/>
    <property type="match status" value="1"/>
</dbReference>
<evidence type="ECO:0000259" key="8">
    <source>
        <dbReference type="PROSITE" id="PS51034"/>
    </source>
</evidence>
<dbReference type="Pfam" id="PF25301">
    <property type="entry name" value="CUT_C"/>
    <property type="match status" value="1"/>
</dbReference>
<comment type="subcellular location">
    <subcellularLocation>
        <location evidence="1">Cell membrane</location>
        <topology evidence="1">Single-pass type I membrane protein</topology>
    </subcellularLocation>
</comment>
<dbReference type="InterPro" id="IPR057475">
    <property type="entry name" value="CUT_C"/>
</dbReference>
<proteinExistence type="predicted"/>
<accession>A0A158Q7Y6</accession>
<keyword evidence="7" id="KW-0472">Membrane</keyword>
<keyword evidence="9" id="KW-1185">Reference proteome</keyword>
<protein>
    <submittedName>
        <fullName evidence="10">ZP domain-containing protein</fullName>
    </submittedName>
</protein>
<dbReference type="InterPro" id="IPR056953">
    <property type="entry name" value="CUT_N"/>
</dbReference>
<keyword evidence="5" id="KW-0732">Signal</keyword>
<dbReference type="PANTHER" id="PTHR22907:SF26">
    <property type="entry name" value="ZP DOMAIN-CONTAINING PROTEIN"/>
    <property type="match status" value="1"/>
</dbReference>
<dbReference type="WBParaSite" id="EEL_0000591801-mRNA-1">
    <property type="protein sequence ID" value="EEL_0000591801-mRNA-1"/>
    <property type="gene ID" value="EEL_0000591801"/>
</dbReference>
<dbReference type="STRING" id="1147741.A0A158Q7Y6"/>
<dbReference type="InterPro" id="IPR001507">
    <property type="entry name" value="ZP_dom"/>
</dbReference>
<dbReference type="PANTHER" id="PTHR22907">
    <property type="entry name" value="GH04558P"/>
    <property type="match status" value="1"/>
</dbReference>
<dbReference type="Proteomes" id="UP000050640">
    <property type="component" value="Unplaced"/>
</dbReference>
<dbReference type="Pfam" id="PF25057">
    <property type="entry name" value="CUT_N"/>
    <property type="match status" value="1"/>
</dbReference>
<keyword evidence="6" id="KW-1133">Transmembrane helix</keyword>
<evidence type="ECO:0000256" key="4">
    <source>
        <dbReference type="ARBA" id="ARBA00022692"/>
    </source>
</evidence>
<name>A0A158Q7Y6_9BILA</name>
<evidence type="ECO:0000256" key="2">
    <source>
        <dbReference type="ARBA" id="ARBA00022460"/>
    </source>
</evidence>
<dbReference type="GO" id="GO:0042302">
    <property type="term" value="F:structural constituent of cuticle"/>
    <property type="evidence" value="ECO:0007669"/>
    <property type="project" value="UniProtKB-KW"/>
</dbReference>
<dbReference type="SMART" id="SM00241">
    <property type="entry name" value="ZP"/>
    <property type="match status" value="1"/>
</dbReference>
<keyword evidence="3" id="KW-1003">Cell membrane</keyword>
<evidence type="ECO:0000256" key="1">
    <source>
        <dbReference type="ARBA" id="ARBA00004251"/>
    </source>
</evidence>
<feature type="domain" description="ZP" evidence="8">
    <location>
        <begin position="1"/>
        <end position="248"/>
    </location>
</feature>
<evidence type="ECO:0000256" key="3">
    <source>
        <dbReference type="ARBA" id="ARBA00022475"/>
    </source>
</evidence>
<keyword evidence="4" id="KW-0812">Transmembrane</keyword>
<dbReference type="GO" id="GO:0005886">
    <property type="term" value="C:plasma membrane"/>
    <property type="evidence" value="ECO:0007669"/>
    <property type="project" value="UniProtKB-SubCell"/>
</dbReference>
<dbReference type="InterPro" id="IPR051962">
    <property type="entry name" value="Cuticlin"/>
</dbReference>
<keyword evidence="2" id="KW-0193">Cuticle</keyword>
<organism evidence="9 10">
    <name type="scientific">Elaeophora elaphi</name>
    <dbReference type="NCBI Taxonomy" id="1147741"/>
    <lineage>
        <taxon>Eukaryota</taxon>
        <taxon>Metazoa</taxon>
        <taxon>Ecdysozoa</taxon>
        <taxon>Nematoda</taxon>
        <taxon>Chromadorea</taxon>
        <taxon>Rhabditida</taxon>
        <taxon>Spirurina</taxon>
        <taxon>Spiruromorpha</taxon>
        <taxon>Filarioidea</taxon>
        <taxon>Onchocercidae</taxon>
        <taxon>Elaeophora</taxon>
    </lineage>
</organism>
<reference evidence="10" key="1">
    <citation type="submission" date="2016-04" db="UniProtKB">
        <authorList>
            <consortium name="WormBaseParasite"/>
        </authorList>
    </citation>
    <scope>IDENTIFICATION</scope>
</reference>
<dbReference type="AlphaFoldDB" id="A0A158Q7Y6"/>